<dbReference type="Pfam" id="PF01121">
    <property type="entry name" value="CoaE"/>
    <property type="match status" value="1"/>
</dbReference>
<evidence type="ECO:0000313" key="10">
    <source>
        <dbReference type="EMBL" id="PIE35330.1"/>
    </source>
</evidence>
<dbReference type="NCBIfam" id="TIGR00152">
    <property type="entry name" value="dephospho-CoA kinase"/>
    <property type="match status" value="1"/>
</dbReference>
<dbReference type="PANTHER" id="PTHR10695">
    <property type="entry name" value="DEPHOSPHO-COA KINASE-RELATED"/>
    <property type="match status" value="1"/>
</dbReference>
<comment type="function">
    <text evidence="8">Catalyzes the phosphorylation of the 3'-hydroxyl group of dephosphocoenzyme A to form coenzyme A.</text>
</comment>
<dbReference type="PROSITE" id="PS51219">
    <property type="entry name" value="DPCK"/>
    <property type="match status" value="1"/>
</dbReference>
<feature type="binding site" evidence="8">
    <location>
        <begin position="13"/>
        <end position="18"/>
    </location>
    <ligand>
        <name>ATP</name>
        <dbReference type="ChEBI" id="CHEBI:30616"/>
    </ligand>
</feature>
<dbReference type="GO" id="GO:0005524">
    <property type="term" value="F:ATP binding"/>
    <property type="evidence" value="ECO:0007669"/>
    <property type="project" value="UniProtKB-UniRule"/>
</dbReference>
<evidence type="ECO:0000256" key="9">
    <source>
        <dbReference type="NCBIfam" id="TIGR00152"/>
    </source>
</evidence>
<dbReference type="SUPFAM" id="SSF52540">
    <property type="entry name" value="P-loop containing nucleoside triphosphate hydrolases"/>
    <property type="match status" value="1"/>
</dbReference>
<gene>
    <name evidence="8" type="primary">coaE</name>
    <name evidence="10" type="ORF">CSA56_04635</name>
</gene>
<proteinExistence type="inferred from homology"/>
<comment type="subcellular location">
    <subcellularLocation>
        <location evidence="8">Cytoplasm</location>
    </subcellularLocation>
</comment>
<dbReference type="EC" id="2.7.1.24" evidence="8 9"/>
<dbReference type="CDD" id="cd02022">
    <property type="entry name" value="DPCK"/>
    <property type="match status" value="1"/>
</dbReference>
<reference evidence="10 11" key="1">
    <citation type="submission" date="2017-10" db="EMBL/GenBank/DDBJ databases">
        <title>Novel microbial diversity and functional potential in the marine mammal oral microbiome.</title>
        <authorList>
            <person name="Dudek N.K."/>
            <person name="Sun C.L."/>
            <person name="Burstein D."/>
            <person name="Kantor R.S."/>
            <person name="Aliaga Goltsman D.S."/>
            <person name="Bik E.M."/>
            <person name="Thomas B.C."/>
            <person name="Banfield J.F."/>
            <person name="Relman D.A."/>
        </authorList>
    </citation>
    <scope>NUCLEOTIDE SEQUENCE [LARGE SCALE GENOMIC DNA]</scope>
    <source>
        <strain evidence="10">DOLJORAL78_47_16</strain>
    </source>
</reference>
<comment type="similarity">
    <text evidence="1 8">Belongs to the CoaE family.</text>
</comment>
<evidence type="ECO:0000256" key="7">
    <source>
        <dbReference type="ARBA" id="ARBA00022993"/>
    </source>
</evidence>
<dbReference type="InterPro" id="IPR027417">
    <property type="entry name" value="P-loop_NTPase"/>
</dbReference>
<keyword evidence="6 8" id="KW-0067">ATP-binding</keyword>
<dbReference type="GO" id="GO:0004140">
    <property type="term" value="F:dephospho-CoA kinase activity"/>
    <property type="evidence" value="ECO:0007669"/>
    <property type="project" value="UniProtKB-UniRule"/>
</dbReference>
<organism evidence="10 11">
    <name type="scientific">candidate division KSB3 bacterium</name>
    <dbReference type="NCBI Taxonomy" id="2044937"/>
    <lineage>
        <taxon>Bacteria</taxon>
        <taxon>candidate division KSB3</taxon>
    </lineage>
</organism>
<evidence type="ECO:0000256" key="8">
    <source>
        <dbReference type="HAMAP-Rule" id="MF_00376"/>
    </source>
</evidence>
<dbReference type="HAMAP" id="MF_00376">
    <property type="entry name" value="Dephospho_CoA_kinase"/>
    <property type="match status" value="1"/>
</dbReference>
<evidence type="ECO:0000313" key="11">
    <source>
        <dbReference type="Proteomes" id="UP000230821"/>
    </source>
</evidence>
<comment type="catalytic activity">
    <reaction evidence="8">
        <text>3'-dephospho-CoA + ATP = ADP + CoA + H(+)</text>
        <dbReference type="Rhea" id="RHEA:18245"/>
        <dbReference type="ChEBI" id="CHEBI:15378"/>
        <dbReference type="ChEBI" id="CHEBI:30616"/>
        <dbReference type="ChEBI" id="CHEBI:57287"/>
        <dbReference type="ChEBI" id="CHEBI:57328"/>
        <dbReference type="ChEBI" id="CHEBI:456216"/>
        <dbReference type="EC" id="2.7.1.24"/>
    </reaction>
</comment>
<dbReference type="EMBL" id="PDSK01000047">
    <property type="protein sequence ID" value="PIE35330.1"/>
    <property type="molecule type" value="Genomic_DNA"/>
</dbReference>
<evidence type="ECO:0000256" key="6">
    <source>
        <dbReference type="ARBA" id="ARBA00022840"/>
    </source>
</evidence>
<evidence type="ECO:0000256" key="1">
    <source>
        <dbReference type="ARBA" id="ARBA00009018"/>
    </source>
</evidence>
<evidence type="ECO:0000256" key="4">
    <source>
        <dbReference type="ARBA" id="ARBA00022741"/>
    </source>
</evidence>
<dbReference type="AlphaFoldDB" id="A0A2G6KIX9"/>
<keyword evidence="5 8" id="KW-0418">Kinase</keyword>
<keyword evidence="3 8" id="KW-0808">Transferase</keyword>
<dbReference type="GO" id="GO:0005737">
    <property type="term" value="C:cytoplasm"/>
    <property type="evidence" value="ECO:0007669"/>
    <property type="project" value="UniProtKB-SubCell"/>
</dbReference>
<dbReference type="GO" id="GO:0015937">
    <property type="term" value="P:coenzyme A biosynthetic process"/>
    <property type="evidence" value="ECO:0007669"/>
    <property type="project" value="UniProtKB-UniRule"/>
</dbReference>
<dbReference type="Gene3D" id="3.40.50.300">
    <property type="entry name" value="P-loop containing nucleotide triphosphate hydrolases"/>
    <property type="match status" value="1"/>
</dbReference>
<dbReference type="PANTHER" id="PTHR10695:SF46">
    <property type="entry name" value="BIFUNCTIONAL COENZYME A SYNTHASE-RELATED"/>
    <property type="match status" value="1"/>
</dbReference>
<evidence type="ECO:0000256" key="2">
    <source>
        <dbReference type="ARBA" id="ARBA00022490"/>
    </source>
</evidence>
<evidence type="ECO:0000256" key="5">
    <source>
        <dbReference type="ARBA" id="ARBA00022777"/>
    </source>
</evidence>
<name>A0A2G6KIX9_9BACT</name>
<accession>A0A2G6KIX9</accession>
<dbReference type="InterPro" id="IPR001977">
    <property type="entry name" value="Depp_CoAkinase"/>
</dbReference>
<keyword evidence="2 8" id="KW-0963">Cytoplasm</keyword>
<evidence type="ECO:0000256" key="3">
    <source>
        <dbReference type="ARBA" id="ARBA00022679"/>
    </source>
</evidence>
<dbReference type="Proteomes" id="UP000230821">
    <property type="component" value="Unassembled WGS sequence"/>
</dbReference>
<dbReference type="UniPathway" id="UPA00241">
    <property type="reaction ID" value="UER00356"/>
</dbReference>
<keyword evidence="4 8" id="KW-0547">Nucleotide-binding</keyword>
<protein>
    <recommendedName>
        <fullName evidence="8 9">Dephospho-CoA kinase</fullName>
        <ecNumber evidence="8 9">2.7.1.24</ecNumber>
    </recommendedName>
    <alternativeName>
        <fullName evidence="8">Dephosphocoenzyme A kinase</fullName>
    </alternativeName>
</protein>
<comment type="caution">
    <text evidence="10">The sequence shown here is derived from an EMBL/GenBank/DDBJ whole genome shotgun (WGS) entry which is preliminary data.</text>
</comment>
<comment type="pathway">
    <text evidence="8">Cofactor biosynthesis; coenzyme A biosynthesis; CoA from (R)-pantothenate: step 5/5.</text>
</comment>
<keyword evidence="7 8" id="KW-0173">Coenzyme A biosynthesis</keyword>
<sequence>MSFKTAALTGGIASGKSTVSRMFQELGALLIDADQVARQVVEPGTAAWQEVVEHFGSKILLPNHHINRQKLGALIFHQTEEREILNRIVHPRVIQEIDRQKQELFHQNPDRFILVDVPLLIEATMHTAYEFVILIYTPEAVQLERLKARDNISEQDALARIRSQMPLEEKRRYATHIIDNACSLEQTHEQVVTVYQEISGRTARPVHPTKGS</sequence>
<dbReference type="FunFam" id="3.40.50.300:FF:000991">
    <property type="entry name" value="Dephospho-CoA kinase"/>
    <property type="match status" value="1"/>
</dbReference>